<dbReference type="SUPFAM" id="SSF51679">
    <property type="entry name" value="Bacterial luciferase-like"/>
    <property type="match status" value="1"/>
</dbReference>
<dbReference type="InterPro" id="IPR036661">
    <property type="entry name" value="Luciferase-like_sf"/>
</dbReference>
<dbReference type="EMBL" id="BAAARV010000073">
    <property type="protein sequence ID" value="GAA2372216.1"/>
    <property type="molecule type" value="Genomic_DNA"/>
</dbReference>
<dbReference type="Proteomes" id="UP001501444">
    <property type="component" value="Unassembled WGS sequence"/>
</dbReference>
<organism evidence="2 3">
    <name type="scientific">Dactylosporangium salmoneum</name>
    <dbReference type="NCBI Taxonomy" id="53361"/>
    <lineage>
        <taxon>Bacteria</taxon>
        <taxon>Bacillati</taxon>
        <taxon>Actinomycetota</taxon>
        <taxon>Actinomycetes</taxon>
        <taxon>Micromonosporales</taxon>
        <taxon>Micromonosporaceae</taxon>
        <taxon>Dactylosporangium</taxon>
    </lineage>
</organism>
<name>A0ABP5U8L5_9ACTN</name>
<dbReference type="Pfam" id="PF00296">
    <property type="entry name" value="Bac_luciferase"/>
    <property type="match status" value="1"/>
</dbReference>
<dbReference type="Gene3D" id="3.20.20.30">
    <property type="entry name" value="Luciferase-like domain"/>
    <property type="match status" value="1"/>
</dbReference>
<evidence type="ECO:0000259" key="1">
    <source>
        <dbReference type="Pfam" id="PF00296"/>
    </source>
</evidence>
<evidence type="ECO:0000313" key="3">
    <source>
        <dbReference type="Proteomes" id="UP001501444"/>
    </source>
</evidence>
<keyword evidence="3" id="KW-1185">Reference proteome</keyword>
<accession>A0ABP5U8L5</accession>
<dbReference type="InterPro" id="IPR019921">
    <property type="entry name" value="Lucif-like_OxRdtase_Rv2161c"/>
</dbReference>
<proteinExistence type="predicted"/>
<reference evidence="3" key="1">
    <citation type="journal article" date="2019" name="Int. J. Syst. Evol. Microbiol.">
        <title>The Global Catalogue of Microorganisms (GCM) 10K type strain sequencing project: providing services to taxonomists for standard genome sequencing and annotation.</title>
        <authorList>
            <consortium name="The Broad Institute Genomics Platform"/>
            <consortium name="The Broad Institute Genome Sequencing Center for Infectious Disease"/>
            <person name="Wu L."/>
            <person name="Ma J."/>
        </authorList>
    </citation>
    <scope>NUCLEOTIDE SEQUENCE [LARGE SCALE GENOMIC DNA]</scope>
    <source>
        <strain evidence="3">JCM 3272</strain>
    </source>
</reference>
<sequence length="289" mass="31217">MKISLACWPSRLPGEAVAGFVAAAAAADRAGLFSIHLGEHVLIGSRTDRYPYGRFEFGRDVPWPDPLICLAAAAVVTSRIRLSTGALLAPLRPPAVLAKEIATLDVLSQGRTQPVFGVGWQREEYEACRVPWSQRYTLLEGNLVFCRNAWQQPVFSVAGLEDVTCVPRPSQPRVPVLLALAPTDRNVERIARLADGWCPMLTSPEELRAAVTRLREAFERHDRDPDDVIVRAPAPLYLTPAGRLDVKATYAAAEQLRAAGATVVAIGLPPGLRSPSEVTDTIDAIAAGA</sequence>
<dbReference type="PANTHER" id="PTHR30011:SF32">
    <property type="entry name" value="CONSERVED PROTEIN"/>
    <property type="match status" value="1"/>
</dbReference>
<gene>
    <name evidence="2" type="ORF">GCM10010170_074370</name>
</gene>
<dbReference type="InterPro" id="IPR011251">
    <property type="entry name" value="Luciferase-like_dom"/>
</dbReference>
<dbReference type="InterPro" id="IPR051260">
    <property type="entry name" value="Diverse_substr_monoxygenases"/>
</dbReference>
<feature type="domain" description="Luciferase-like" evidence="1">
    <location>
        <begin position="14"/>
        <end position="239"/>
    </location>
</feature>
<dbReference type="NCBIfam" id="TIGR03619">
    <property type="entry name" value="F420_Rv2161c"/>
    <property type="match status" value="1"/>
</dbReference>
<dbReference type="RefSeq" id="WP_344617304.1">
    <property type="nucleotide sequence ID" value="NZ_BAAARV010000073.1"/>
</dbReference>
<protein>
    <submittedName>
        <fullName evidence="2">LLM class F420-dependent oxidoreductase</fullName>
    </submittedName>
</protein>
<comment type="caution">
    <text evidence="2">The sequence shown here is derived from an EMBL/GenBank/DDBJ whole genome shotgun (WGS) entry which is preliminary data.</text>
</comment>
<evidence type="ECO:0000313" key="2">
    <source>
        <dbReference type="EMBL" id="GAA2372216.1"/>
    </source>
</evidence>
<dbReference type="PANTHER" id="PTHR30011">
    <property type="entry name" value="ALKANESULFONATE MONOOXYGENASE-RELATED"/>
    <property type="match status" value="1"/>
</dbReference>